<organism evidence="1 2">
    <name type="scientific">Portunus trituberculatus</name>
    <name type="common">Swimming crab</name>
    <name type="synonym">Neptunus trituberculatus</name>
    <dbReference type="NCBI Taxonomy" id="210409"/>
    <lineage>
        <taxon>Eukaryota</taxon>
        <taxon>Metazoa</taxon>
        <taxon>Ecdysozoa</taxon>
        <taxon>Arthropoda</taxon>
        <taxon>Crustacea</taxon>
        <taxon>Multicrustacea</taxon>
        <taxon>Malacostraca</taxon>
        <taxon>Eumalacostraca</taxon>
        <taxon>Eucarida</taxon>
        <taxon>Decapoda</taxon>
        <taxon>Pleocyemata</taxon>
        <taxon>Brachyura</taxon>
        <taxon>Eubrachyura</taxon>
        <taxon>Portunoidea</taxon>
        <taxon>Portunidae</taxon>
        <taxon>Portuninae</taxon>
        <taxon>Portunus</taxon>
    </lineage>
</organism>
<dbReference type="Proteomes" id="UP000324222">
    <property type="component" value="Unassembled WGS sequence"/>
</dbReference>
<evidence type="ECO:0000313" key="2">
    <source>
        <dbReference type="Proteomes" id="UP000324222"/>
    </source>
</evidence>
<proteinExistence type="predicted"/>
<name>A0A5B7GTV4_PORTR</name>
<dbReference type="EMBL" id="VSRR010018152">
    <property type="protein sequence ID" value="MPC61026.1"/>
    <property type="molecule type" value="Genomic_DNA"/>
</dbReference>
<sequence length="106" mass="11859">MLVVNRQNSFPTLAEQRVAQTKWLKGTLTLHSDRDHVGGKSPEFVPTLAEQRVAQTKWLMGTLTLCFDRFSERSDVTRELCGLPCGCQGTAKFEFKSPSVHSVVYG</sequence>
<comment type="caution">
    <text evidence="1">The sequence shown here is derived from an EMBL/GenBank/DDBJ whole genome shotgun (WGS) entry which is preliminary data.</text>
</comment>
<reference evidence="1 2" key="1">
    <citation type="submission" date="2019-05" db="EMBL/GenBank/DDBJ databases">
        <title>Another draft genome of Portunus trituberculatus and its Hox gene families provides insights of decapod evolution.</title>
        <authorList>
            <person name="Jeong J.-H."/>
            <person name="Song I."/>
            <person name="Kim S."/>
            <person name="Choi T."/>
            <person name="Kim D."/>
            <person name="Ryu S."/>
            <person name="Kim W."/>
        </authorList>
    </citation>
    <scope>NUCLEOTIDE SEQUENCE [LARGE SCALE GENOMIC DNA]</scope>
    <source>
        <tissue evidence="1">Muscle</tissue>
    </source>
</reference>
<dbReference type="AlphaFoldDB" id="A0A5B7GTV4"/>
<evidence type="ECO:0000313" key="1">
    <source>
        <dbReference type="EMBL" id="MPC61026.1"/>
    </source>
</evidence>
<keyword evidence="2" id="KW-1185">Reference proteome</keyword>
<protein>
    <submittedName>
        <fullName evidence="1">Uncharacterized protein</fullName>
    </submittedName>
</protein>
<accession>A0A5B7GTV4</accession>
<gene>
    <name evidence="1" type="ORF">E2C01_055088</name>
</gene>